<evidence type="ECO:0000259" key="1">
    <source>
        <dbReference type="Pfam" id="PF07045"/>
    </source>
</evidence>
<evidence type="ECO:0000313" key="2">
    <source>
        <dbReference type="EMBL" id="MBB1156944.1"/>
    </source>
</evidence>
<dbReference type="PANTHER" id="PTHR41521:SF4">
    <property type="entry name" value="BLR0684 PROTEIN"/>
    <property type="match status" value="1"/>
</dbReference>
<dbReference type="Pfam" id="PF07045">
    <property type="entry name" value="DUF1330"/>
    <property type="match status" value="1"/>
</dbReference>
<feature type="domain" description="DUF1330" evidence="1">
    <location>
        <begin position="2"/>
        <end position="95"/>
    </location>
</feature>
<reference evidence="2 3" key="1">
    <citation type="submission" date="2020-08" db="EMBL/GenBank/DDBJ databases">
        <title>Amycolatopsis sp. nov. DR6-1 isolated from Dendrobium heterocarpum.</title>
        <authorList>
            <person name="Tedsree N."/>
            <person name="Kuncharoen N."/>
            <person name="Likhitwitayawuid K."/>
            <person name="Tanasupawat S."/>
        </authorList>
    </citation>
    <scope>NUCLEOTIDE SEQUENCE [LARGE SCALE GENOMIC DNA]</scope>
    <source>
        <strain evidence="2 3">DR6-1</strain>
    </source>
</reference>
<proteinExistence type="predicted"/>
<dbReference type="AlphaFoldDB" id="A0A7W3ZDJ3"/>
<comment type="caution">
    <text evidence="2">The sequence shown here is derived from an EMBL/GenBank/DDBJ whole genome shotgun (WGS) entry which is preliminary data.</text>
</comment>
<dbReference type="Proteomes" id="UP000526734">
    <property type="component" value="Unassembled WGS sequence"/>
</dbReference>
<dbReference type="EMBL" id="JACGZW010000009">
    <property type="protein sequence ID" value="MBB1156944.1"/>
    <property type="molecule type" value="Genomic_DNA"/>
</dbReference>
<dbReference type="SUPFAM" id="SSF54909">
    <property type="entry name" value="Dimeric alpha+beta barrel"/>
    <property type="match status" value="1"/>
</dbReference>
<organism evidence="2 3">
    <name type="scientific">Amycolatopsis dendrobii</name>
    <dbReference type="NCBI Taxonomy" id="2760662"/>
    <lineage>
        <taxon>Bacteria</taxon>
        <taxon>Bacillati</taxon>
        <taxon>Actinomycetota</taxon>
        <taxon>Actinomycetes</taxon>
        <taxon>Pseudonocardiales</taxon>
        <taxon>Pseudonocardiaceae</taxon>
        <taxon>Amycolatopsis</taxon>
    </lineage>
</organism>
<protein>
    <submittedName>
        <fullName evidence="2">DUF1330 domain-containing protein</fullName>
    </submittedName>
</protein>
<accession>A0A7W3ZDJ3</accession>
<dbReference type="InterPro" id="IPR011008">
    <property type="entry name" value="Dimeric_a/b-barrel"/>
</dbReference>
<dbReference type="PANTHER" id="PTHR41521">
    <property type="match status" value="1"/>
</dbReference>
<dbReference type="InterPro" id="IPR010753">
    <property type="entry name" value="DUF1330"/>
</dbReference>
<evidence type="ECO:0000313" key="3">
    <source>
        <dbReference type="Proteomes" id="UP000526734"/>
    </source>
</evidence>
<name>A0A7W3ZDJ3_9PSEU</name>
<sequence>MSAYWVARATVRDPEPMTEYSAIVARLRDRYGFEPLSRGVRVEQLEGERQFQQHFLHRFPSMEAALAMYNSAEYQRAAEFRRAACGDCELVLLDGGDSVAG</sequence>
<keyword evidence="3" id="KW-1185">Reference proteome</keyword>
<dbReference type="Gene3D" id="3.30.70.100">
    <property type="match status" value="1"/>
</dbReference>
<dbReference type="RefSeq" id="WP_182893827.1">
    <property type="nucleotide sequence ID" value="NZ_JACGZW010000009.1"/>
</dbReference>
<gene>
    <name evidence="2" type="ORF">H4281_27655</name>
</gene>